<organism evidence="4 6">
    <name type="scientific">Leifsonia xyli subsp. cynodontis DSM 46306</name>
    <dbReference type="NCBI Taxonomy" id="1389489"/>
    <lineage>
        <taxon>Bacteria</taxon>
        <taxon>Bacillati</taxon>
        <taxon>Actinomycetota</taxon>
        <taxon>Actinomycetes</taxon>
        <taxon>Micrococcales</taxon>
        <taxon>Microbacteriaceae</taxon>
        <taxon>Leifsonia</taxon>
    </lineage>
</organism>
<feature type="domain" description="DUF1023" evidence="3">
    <location>
        <begin position="421"/>
        <end position="577"/>
    </location>
</feature>
<dbReference type="STRING" id="1389489.O159_20780"/>
<evidence type="ECO:0000313" key="6">
    <source>
        <dbReference type="Proteomes" id="UP000016743"/>
    </source>
</evidence>
<dbReference type="EMBL" id="CP006734">
    <property type="protein sequence ID" value="AGW42061.1"/>
    <property type="molecule type" value="Genomic_DNA"/>
</dbReference>
<evidence type="ECO:0000313" key="4">
    <source>
        <dbReference type="EMBL" id="AGW42061.1"/>
    </source>
</evidence>
<dbReference type="Proteomes" id="UP000016743">
    <property type="component" value="Chromosome"/>
</dbReference>
<name>U3P8C4_LEIXC</name>
<dbReference type="Pfam" id="PF06259">
    <property type="entry name" value="Abhydrolase_8"/>
    <property type="match status" value="1"/>
</dbReference>
<proteinExistence type="predicted"/>
<dbReference type="PATRIC" id="fig|1389489.3.peg.1992"/>
<dbReference type="eggNOG" id="COG4099">
    <property type="taxonomic scope" value="Bacteria"/>
</dbReference>
<keyword evidence="1" id="KW-0175">Coiled coil</keyword>
<dbReference type="HOGENOM" id="CLU_395253_0_0_11"/>
<protein>
    <recommendedName>
        <fullName evidence="3">DUF1023 domain-containing protein</fullName>
    </recommendedName>
</protein>
<evidence type="ECO:0000259" key="3">
    <source>
        <dbReference type="Pfam" id="PF06259"/>
    </source>
</evidence>
<dbReference type="AlphaFoldDB" id="U3P8C4"/>
<gene>
    <name evidence="4" type="ORF">O159_20780</name>
    <name evidence="5" type="ORF">O159_21420</name>
</gene>
<dbReference type="eggNOG" id="COG3209">
    <property type="taxonomic scope" value="Bacteria"/>
</dbReference>
<accession>U3P8C4</accession>
<dbReference type="InterPro" id="IPR010427">
    <property type="entry name" value="DUF1023"/>
</dbReference>
<evidence type="ECO:0000256" key="2">
    <source>
        <dbReference type="SAM" id="MobiDB-lite"/>
    </source>
</evidence>
<dbReference type="KEGG" id="lxy:O159_20780"/>
<evidence type="ECO:0000256" key="1">
    <source>
        <dbReference type="SAM" id="Coils"/>
    </source>
</evidence>
<feature type="region of interest" description="Disordered" evidence="2">
    <location>
        <begin position="619"/>
        <end position="639"/>
    </location>
</feature>
<reference evidence="4 6" key="1">
    <citation type="journal article" date="2013" name="Genome Announc.">
        <title>Complete Genome Sequence of Leifsonia xyli subsp. cynodontis Strain DSM46306, a Gram-Positive Bacterial Pathogen of Grasses.</title>
        <authorList>
            <person name="Monteiro-Vitorello C.B."/>
            <person name="Zerillo M.M."/>
            <person name="Van Sluys M.A."/>
            <person name="Camargo L.E."/>
            <person name="Kitajima J.P."/>
        </authorList>
    </citation>
    <scope>NUCLEOTIDE SEQUENCE [LARGE SCALE GENOMIC DNA]</scope>
    <source>
        <strain evidence="4 6">DSM 46306</strain>
    </source>
</reference>
<dbReference type="EMBL" id="CP006734">
    <property type="protein sequence ID" value="AGW42123.1"/>
    <property type="molecule type" value="Genomic_DNA"/>
</dbReference>
<feature type="coiled-coil region" evidence="1">
    <location>
        <begin position="341"/>
        <end position="403"/>
    </location>
</feature>
<dbReference type="KEGG" id="lxy:O159_21420"/>
<sequence>MVRFDEAVAMVLIRVCRGLDEELRGEGVLRRGAVETAVHDFSGRYAGLFTAAAVIEAADRGRLAGVLYSLAEQVEAAVLRVGEERKRQRDLSGWREREAGRERRRATADALGVVGAGIDGFFDPRSSEVAVRPPVVSAAFSPRERNRTSGGASSGRSSAVPDRLRVFVSRTRASDAGMARRLVALRDAWSAFVASCSWVPVESATFLYGFERLLAESRADALWIEQVAAAFDAAGGGTLSDHALDLVATAVHPLSDEGLLAAFGTLTAVELRALLAASPVLRARLSSVDPVAVDTWWHGLGPAVGAGGGFSARQELLLTAFPDLFGNVEGIPYAARDEANRRALAAAIAGMEKQIAGLRARVGDSSVVDGPLLPGVLAMKHTLRDAEEQLKALKNIRAALQTREGRASRFLIALTGDRPPLAAVAIGDLDTATTVSYAVPGMGTTTHGMTGWAKAAQNLYALLPVDSAVVAWIGYKTPPSPSVGDPDFGVLNVNRAVAGGTKLASTLGGLGAVRGGALPRLSVVAHSYGTTTAAVALSQPGVRVDTFVTLGSAGLPDSVRSVADLNAGAVYSGHARDKFLGETESGDPWAWIGRDGSRDHRVNPLAPDFGSQAFGVETGGDSGSSVTDHGPLLSDDGPEAGYFDYETESLANTARAVSGKTGSITPYAPLGPTNFQKGLQVENEKGCLCGVLLRDVG</sequence>
<keyword evidence="6" id="KW-1185">Reference proteome</keyword>
<dbReference type="ESTHER" id="leixc-u3p8c4">
    <property type="family name" value="Duf_1023"/>
</dbReference>
<evidence type="ECO:0000313" key="5">
    <source>
        <dbReference type="EMBL" id="AGW42123.1"/>
    </source>
</evidence>